<dbReference type="RefSeq" id="WP_073064029.1">
    <property type="nucleotide sequence ID" value="NZ_FQWT01000004.1"/>
</dbReference>
<name>A0A1M5T5X8_9FLAO</name>
<keyword evidence="1" id="KW-0472">Membrane</keyword>
<protein>
    <recommendedName>
        <fullName evidence="4">EpsG family protein</fullName>
    </recommendedName>
</protein>
<feature type="transmembrane region" description="Helical" evidence="1">
    <location>
        <begin position="255"/>
        <end position="278"/>
    </location>
</feature>
<feature type="transmembrane region" description="Helical" evidence="1">
    <location>
        <begin position="198"/>
        <end position="216"/>
    </location>
</feature>
<feature type="transmembrane region" description="Helical" evidence="1">
    <location>
        <begin position="80"/>
        <end position="102"/>
    </location>
</feature>
<evidence type="ECO:0000313" key="3">
    <source>
        <dbReference type="Proteomes" id="UP000184047"/>
    </source>
</evidence>
<evidence type="ECO:0000256" key="1">
    <source>
        <dbReference type="SAM" id="Phobius"/>
    </source>
</evidence>
<sequence>MFQKVISLEKNKKEFYFLLLYKALLLLILFYSVYKLYLKSKLSLQEWTVSDWLINYEDGGFKRRGIGGQLLFFLQDITHFSLPFIVFLLQALFYGFIYYFFIKLISQKKIDWNILLILLSPLCLSYICINVGYSGRKEIILYALMGYLATGGVSRLKFIFVIAGYCIGLFFHEMFIFYLPLVISIFYLKTKKINSLEVYTLIILSFIIIAVIYYFGGEVNQGKSIEILKNRGVEFAYFNIFNYDKIEDPTFIGRVYISFSLFITELFFVIFQLGYYVYKFHKKYFKYFLFINILSLIFVAPLFYLGVDWFRWINIYCVLLSLTVLLMLPDRKKTEELFNHNATIKSFILITPVFFILFFIHIQYDASGSSLHGTIMYFKTKFDYLMGH</sequence>
<keyword evidence="1" id="KW-0812">Transmembrane</keyword>
<keyword evidence="3" id="KW-1185">Reference proteome</keyword>
<keyword evidence="1" id="KW-1133">Transmembrane helix</keyword>
<feature type="transmembrane region" description="Helical" evidence="1">
    <location>
        <begin position="158"/>
        <end position="186"/>
    </location>
</feature>
<accession>A0A1M5T5X8</accession>
<dbReference type="AlphaFoldDB" id="A0A1M5T5X8"/>
<feature type="transmembrane region" description="Helical" evidence="1">
    <location>
        <begin position="313"/>
        <end position="330"/>
    </location>
</feature>
<feature type="transmembrane region" description="Helical" evidence="1">
    <location>
        <begin position="15"/>
        <end position="34"/>
    </location>
</feature>
<organism evidence="2 3">
    <name type="scientific">Chryseobacterium oranimense</name>
    <dbReference type="NCBI Taxonomy" id="421058"/>
    <lineage>
        <taxon>Bacteria</taxon>
        <taxon>Pseudomonadati</taxon>
        <taxon>Bacteroidota</taxon>
        <taxon>Flavobacteriia</taxon>
        <taxon>Flavobacteriales</taxon>
        <taxon>Weeksellaceae</taxon>
        <taxon>Chryseobacterium group</taxon>
        <taxon>Chryseobacterium</taxon>
    </lineage>
</organism>
<feature type="transmembrane region" description="Helical" evidence="1">
    <location>
        <begin position="287"/>
        <end position="307"/>
    </location>
</feature>
<feature type="transmembrane region" description="Helical" evidence="1">
    <location>
        <begin position="342"/>
        <end position="362"/>
    </location>
</feature>
<dbReference type="EMBL" id="FQWT01000004">
    <property type="protein sequence ID" value="SHH46106.1"/>
    <property type="molecule type" value="Genomic_DNA"/>
</dbReference>
<reference evidence="3" key="1">
    <citation type="submission" date="2016-11" db="EMBL/GenBank/DDBJ databases">
        <authorList>
            <person name="Varghese N."/>
            <person name="Submissions S."/>
        </authorList>
    </citation>
    <scope>NUCLEOTIDE SEQUENCE [LARGE SCALE GENOMIC DNA]</scope>
    <source>
        <strain evidence="3">DSM 19055</strain>
    </source>
</reference>
<feature type="transmembrane region" description="Helical" evidence="1">
    <location>
        <begin position="114"/>
        <end position="133"/>
    </location>
</feature>
<dbReference type="Proteomes" id="UP000184047">
    <property type="component" value="Unassembled WGS sequence"/>
</dbReference>
<evidence type="ECO:0000313" key="2">
    <source>
        <dbReference type="EMBL" id="SHH46106.1"/>
    </source>
</evidence>
<gene>
    <name evidence="2" type="ORF">SAMN05421866_2851</name>
</gene>
<dbReference type="OrthoDB" id="1245705at2"/>
<proteinExistence type="predicted"/>
<evidence type="ECO:0008006" key="4">
    <source>
        <dbReference type="Google" id="ProtNLM"/>
    </source>
</evidence>